<reference evidence="8" key="1">
    <citation type="journal article" date="2023" name="Comput. Struct. Biotechnol. J.">
        <title>Discovery of a novel marine Bacteroidetes with a rich repertoire of carbohydrate-active enzymes.</title>
        <authorList>
            <person name="Chen B."/>
            <person name="Liu G."/>
            <person name="Chen Q."/>
            <person name="Wang H."/>
            <person name="Liu L."/>
            <person name="Tang K."/>
        </authorList>
    </citation>
    <scope>NUCLEOTIDE SEQUENCE</scope>
    <source>
        <strain evidence="8">TK19036</strain>
    </source>
</reference>
<evidence type="ECO:0000256" key="1">
    <source>
        <dbReference type="ARBA" id="ARBA00004442"/>
    </source>
</evidence>
<dbReference type="InterPro" id="IPR036942">
    <property type="entry name" value="Beta-barrel_TonB_sf"/>
</dbReference>
<evidence type="ECO:0000256" key="4">
    <source>
        <dbReference type="SAM" id="MobiDB-lite"/>
    </source>
</evidence>
<keyword evidence="3" id="KW-0998">Cell outer membrane</keyword>
<evidence type="ECO:0000259" key="6">
    <source>
        <dbReference type="Pfam" id="PF07715"/>
    </source>
</evidence>
<dbReference type="Pfam" id="PF07715">
    <property type="entry name" value="Plug"/>
    <property type="match status" value="1"/>
</dbReference>
<proteinExistence type="predicted"/>
<name>A0AA49JI04_9BACT</name>
<dbReference type="AlphaFoldDB" id="A0AA49JI04"/>
<feature type="region of interest" description="Disordered" evidence="4">
    <location>
        <begin position="789"/>
        <end position="812"/>
    </location>
</feature>
<dbReference type="InterPro" id="IPR012910">
    <property type="entry name" value="Plug_dom"/>
</dbReference>
<dbReference type="Gene3D" id="2.40.170.20">
    <property type="entry name" value="TonB-dependent receptor, beta-barrel domain"/>
    <property type="match status" value="1"/>
</dbReference>
<keyword evidence="2" id="KW-0472">Membrane</keyword>
<reference evidence="8" key="2">
    <citation type="journal article" date="2024" name="Antonie Van Leeuwenhoek">
        <title>Roseihalotalea indica gen. nov., sp. nov., a halophilic Bacteroidetes from mesopelagic Southwest Indian Ocean with higher carbohydrate metabolic potential.</title>
        <authorList>
            <person name="Chen B."/>
            <person name="Zhang M."/>
            <person name="Lin D."/>
            <person name="Ye J."/>
            <person name="Tang K."/>
        </authorList>
    </citation>
    <scope>NUCLEOTIDE SEQUENCE</scope>
    <source>
        <strain evidence="8">TK19036</strain>
    </source>
</reference>
<keyword evidence="5" id="KW-0732">Signal</keyword>
<feature type="signal peptide" evidence="5">
    <location>
        <begin position="1"/>
        <end position="20"/>
    </location>
</feature>
<comment type="subcellular location">
    <subcellularLocation>
        <location evidence="1">Cell outer membrane</location>
    </subcellularLocation>
</comment>
<gene>
    <name evidence="8" type="ORF">K4G66_11325</name>
</gene>
<dbReference type="Gene3D" id="2.60.40.1120">
    <property type="entry name" value="Carboxypeptidase-like, regulatory domain"/>
    <property type="match status" value="1"/>
</dbReference>
<evidence type="ECO:0000256" key="2">
    <source>
        <dbReference type="ARBA" id="ARBA00023136"/>
    </source>
</evidence>
<dbReference type="PANTHER" id="PTHR40980:SF4">
    <property type="entry name" value="TONB-DEPENDENT RECEPTOR-LIKE BETA-BARREL DOMAIN-CONTAINING PROTEIN"/>
    <property type="match status" value="1"/>
</dbReference>
<feature type="compositionally biased region" description="Basic and acidic residues" evidence="4">
    <location>
        <begin position="792"/>
        <end position="812"/>
    </location>
</feature>
<sequence>MIKSLPFFFILILAAIPAWAQQQIAGQIRDADTGAPLEFSTISILNPQDSSLVAGGLTDTDGNFRIDVPAGKYLAKVQFVSYETKFLNALDVASGFLDVGEVTLSASTATLSEVIVEGKKEQSVLELDKRVFNVAQDLSNTGRNASDILGNLPSVTVDVEGGVSLRGSQNVRILVNGKPSGLIGVGDTDGLRSLQGDMIERIEVITNPSARYDAQGSAGIINIILKKDQESGFNGSFTANIGHPENYGISGNLNYRKSWVNFFINYGVNYRRSPGNGSSYQEFYLEDTSYVTLREQERIRGGLSNNIQLGTDFIINEFNTITASGMYRVSDENNLSTVRYRDFTTNNELIKRTLREDDEREDDKNQEYELYYKRTFPQKERSLSANVQFRESGEVEDAEQVESTGLIESELTPSLFQRSLNNENELQWLLQSDYVHPFLESGKFEIGYRSTLRQIDNSYIVEQKQESGEYESLPAFTNTFQYDENIYAGYLILSNKTGKWSYQGGLRMEATDLTTHLLETAEKNDKNYVNFFPSGFLTYSLKQGRSLQASYSRRINRPGFRELNPFSSFTDPRNTRSGNPDLDPEFTDSYELGYLHNYASGNFYLGGYYRFTDGVIERVSRTVDVEGVEETVTFTRPENLSTQDAFGFEFTASQDILEWWQVSGNINIFRAITEGEAYGKQLSSDTYSMTSRLTSKWNIPDLFEVQLSGFYLAPETRPQGRRKAMGSIDLGATKDVFNRKGTLSLSIRDVLNSRKYRSETFADDFYTESEFRWGVRQITLSLTFRLNQQKNRQRDRGGRDGDGGDRGDDMEF</sequence>
<evidence type="ECO:0000259" key="7">
    <source>
        <dbReference type="Pfam" id="PF14905"/>
    </source>
</evidence>
<dbReference type="GO" id="GO:0009279">
    <property type="term" value="C:cell outer membrane"/>
    <property type="evidence" value="ECO:0007669"/>
    <property type="project" value="UniProtKB-SubCell"/>
</dbReference>
<feature type="chain" id="PRO_5041344599" evidence="5">
    <location>
        <begin position="21"/>
        <end position="812"/>
    </location>
</feature>
<evidence type="ECO:0000313" key="8">
    <source>
        <dbReference type="EMBL" id="WKN39280.1"/>
    </source>
</evidence>
<dbReference type="InterPro" id="IPR037066">
    <property type="entry name" value="Plug_dom_sf"/>
</dbReference>
<protein>
    <submittedName>
        <fullName evidence="8">Outer membrane beta-barrel family protein</fullName>
    </submittedName>
</protein>
<dbReference type="PANTHER" id="PTHR40980">
    <property type="entry name" value="PLUG DOMAIN-CONTAINING PROTEIN"/>
    <property type="match status" value="1"/>
</dbReference>
<evidence type="ECO:0000256" key="5">
    <source>
        <dbReference type="SAM" id="SignalP"/>
    </source>
</evidence>
<feature type="domain" description="Outer membrane protein beta-barrel" evidence="7">
    <location>
        <begin position="374"/>
        <end position="784"/>
    </location>
</feature>
<dbReference type="Gene3D" id="2.170.130.10">
    <property type="entry name" value="TonB-dependent receptor, plug domain"/>
    <property type="match status" value="1"/>
</dbReference>
<feature type="domain" description="TonB-dependent receptor plug" evidence="6">
    <location>
        <begin position="136"/>
        <end position="220"/>
    </location>
</feature>
<evidence type="ECO:0000256" key="3">
    <source>
        <dbReference type="ARBA" id="ARBA00023237"/>
    </source>
</evidence>
<organism evidence="8">
    <name type="scientific">Roseihalotalea indica</name>
    <dbReference type="NCBI Taxonomy" id="2867963"/>
    <lineage>
        <taxon>Bacteria</taxon>
        <taxon>Pseudomonadati</taxon>
        <taxon>Bacteroidota</taxon>
        <taxon>Cytophagia</taxon>
        <taxon>Cytophagales</taxon>
        <taxon>Catalimonadaceae</taxon>
        <taxon>Roseihalotalea</taxon>
    </lineage>
</organism>
<dbReference type="InterPro" id="IPR041700">
    <property type="entry name" value="OMP_b-brl_3"/>
</dbReference>
<dbReference type="Pfam" id="PF13620">
    <property type="entry name" value="CarboxypepD_reg"/>
    <property type="match status" value="1"/>
</dbReference>
<dbReference type="InterPro" id="IPR008969">
    <property type="entry name" value="CarboxyPept-like_regulatory"/>
</dbReference>
<dbReference type="EMBL" id="CP120682">
    <property type="protein sequence ID" value="WKN39280.1"/>
    <property type="molecule type" value="Genomic_DNA"/>
</dbReference>
<dbReference type="SUPFAM" id="SSF49464">
    <property type="entry name" value="Carboxypeptidase regulatory domain-like"/>
    <property type="match status" value="1"/>
</dbReference>
<dbReference type="SUPFAM" id="SSF56935">
    <property type="entry name" value="Porins"/>
    <property type="match status" value="1"/>
</dbReference>
<dbReference type="Pfam" id="PF14905">
    <property type="entry name" value="OMP_b-brl_3"/>
    <property type="match status" value="1"/>
</dbReference>
<accession>A0AA49JI04</accession>